<dbReference type="PRINTS" id="PR00864">
    <property type="entry name" value="PREPILNPTASE"/>
</dbReference>
<accession>A0A7W9GS76</accession>
<evidence type="ECO:0000313" key="6">
    <source>
        <dbReference type="EMBL" id="MBB5789078.1"/>
    </source>
</evidence>
<dbReference type="RefSeq" id="WP_184824206.1">
    <property type="nucleotide sequence ID" value="NZ_JACHMM010000001.1"/>
</dbReference>
<feature type="domain" description="Prepilin type IV endopeptidase peptidase" evidence="5">
    <location>
        <begin position="109"/>
        <end position="217"/>
    </location>
</feature>
<keyword evidence="6" id="KW-0808">Transferase</keyword>
<dbReference type="GO" id="GO:0032259">
    <property type="term" value="P:methylation"/>
    <property type="evidence" value="ECO:0007669"/>
    <property type="project" value="UniProtKB-KW"/>
</dbReference>
<dbReference type="GO" id="GO:0004190">
    <property type="term" value="F:aspartic-type endopeptidase activity"/>
    <property type="evidence" value="ECO:0007669"/>
    <property type="project" value="UniProtKB-EC"/>
</dbReference>
<keyword evidence="4" id="KW-1133">Transmembrane helix</keyword>
<dbReference type="Gene3D" id="1.20.120.1220">
    <property type="match status" value="1"/>
</dbReference>
<dbReference type="GO" id="GO:0006465">
    <property type="term" value="P:signal peptide processing"/>
    <property type="evidence" value="ECO:0007669"/>
    <property type="project" value="TreeGrafter"/>
</dbReference>
<keyword evidence="7" id="KW-1185">Reference proteome</keyword>
<gene>
    <name evidence="6" type="ORF">HD601_003653</name>
</gene>
<feature type="transmembrane region" description="Helical" evidence="4">
    <location>
        <begin position="196"/>
        <end position="222"/>
    </location>
</feature>
<dbReference type="GO" id="GO:0005886">
    <property type="term" value="C:plasma membrane"/>
    <property type="evidence" value="ECO:0007669"/>
    <property type="project" value="TreeGrafter"/>
</dbReference>
<dbReference type="PANTHER" id="PTHR30487:SF0">
    <property type="entry name" value="PREPILIN LEADER PEPTIDASE_N-METHYLTRANSFERASE-RELATED"/>
    <property type="match status" value="1"/>
</dbReference>
<evidence type="ECO:0000256" key="2">
    <source>
        <dbReference type="RuleBase" id="RU003793"/>
    </source>
</evidence>
<keyword evidence="4" id="KW-0812">Transmembrane</keyword>
<name>A0A7W9GS76_9ACTN</name>
<comment type="caution">
    <text evidence="6">The sequence shown here is derived from an EMBL/GenBank/DDBJ whole genome shotgun (WGS) entry which is preliminary data.</text>
</comment>
<dbReference type="Pfam" id="PF01478">
    <property type="entry name" value="Peptidase_A24"/>
    <property type="match status" value="1"/>
</dbReference>
<sequence>MTLVVVLVVAGLAAGALLPLLIARIPDREPVEVSADVTPAPEPSPDSAPELVEGGRPPTPIPYRELAAAPRLAAWLAVATAAVWGLLAIARDGAPGAPEELPAYLAVGLLGVAMAHVDLRTQLLPDWLTLTAFGAAGAWLTVAAALTDSWGAYGRAWAAAGACLAFYLLLALLRPADLGLGDVKLSVSLGLLLGWAGWQAVVLGVFLAFLVGAVVGIALLVVGRAGRRTSLPFGPPMLVGALLSLLLT</sequence>
<evidence type="ECO:0000313" key="7">
    <source>
        <dbReference type="Proteomes" id="UP000542813"/>
    </source>
</evidence>
<feature type="transmembrane region" description="Helical" evidence="4">
    <location>
        <begin position="127"/>
        <end position="146"/>
    </location>
</feature>
<keyword evidence="6" id="KW-0378">Hydrolase</keyword>
<dbReference type="EC" id="2.1.1.-" evidence="6"/>
<evidence type="ECO:0000256" key="4">
    <source>
        <dbReference type="SAM" id="Phobius"/>
    </source>
</evidence>
<dbReference type="GO" id="GO:0008168">
    <property type="term" value="F:methyltransferase activity"/>
    <property type="evidence" value="ECO:0007669"/>
    <property type="project" value="UniProtKB-KW"/>
</dbReference>
<feature type="region of interest" description="Disordered" evidence="3">
    <location>
        <begin position="33"/>
        <end position="55"/>
    </location>
</feature>
<evidence type="ECO:0000259" key="5">
    <source>
        <dbReference type="Pfam" id="PF01478"/>
    </source>
</evidence>
<keyword evidence="4" id="KW-0472">Membrane</keyword>
<feature type="transmembrane region" description="Helical" evidence="4">
    <location>
        <begin position="72"/>
        <end position="89"/>
    </location>
</feature>
<dbReference type="AlphaFoldDB" id="A0A7W9GS76"/>
<feature type="transmembrane region" description="Helical" evidence="4">
    <location>
        <begin position="229"/>
        <end position="247"/>
    </location>
</feature>
<dbReference type="Proteomes" id="UP000542813">
    <property type="component" value="Unassembled WGS sequence"/>
</dbReference>
<evidence type="ECO:0000256" key="1">
    <source>
        <dbReference type="ARBA" id="ARBA00005801"/>
    </source>
</evidence>
<dbReference type="EC" id="3.4.23.43" evidence="6"/>
<evidence type="ECO:0000256" key="3">
    <source>
        <dbReference type="SAM" id="MobiDB-lite"/>
    </source>
</evidence>
<protein>
    <submittedName>
        <fullName evidence="6">Leader peptidase (Prepilin peptidase)/N-methyltransferase</fullName>
        <ecNumber evidence="6">2.1.1.-</ecNumber>
        <ecNumber evidence="6">3.4.23.43</ecNumber>
    </submittedName>
</protein>
<dbReference type="PANTHER" id="PTHR30487">
    <property type="entry name" value="TYPE 4 PREPILIN-LIKE PROTEINS LEADER PEPTIDE-PROCESSING ENZYME"/>
    <property type="match status" value="1"/>
</dbReference>
<reference evidence="6 7" key="1">
    <citation type="submission" date="2020-08" db="EMBL/GenBank/DDBJ databases">
        <title>Sequencing the genomes of 1000 actinobacteria strains.</title>
        <authorList>
            <person name="Klenk H.-P."/>
        </authorList>
    </citation>
    <scope>NUCLEOTIDE SEQUENCE [LARGE SCALE GENOMIC DNA]</scope>
    <source>
        <strain evidence="6 7">DSM 102122</strain>
    </source>
</reference>
<dbReference type="InterPro" id="IPR050882">
    <property type="entry name" value="Prepilin_peptidase/N-MTase"/>
</dbReference>
<organism evidence="6 7">
    <name type="scientific">Jiangella mangrovi</name>
    <dbReference type="NCBI Taxonomy" id="1524084"/>
    <lineage>
        <taxon>Bacteria</taxon>
        <taxon>Bacillati</taxon>
        <taxon>Actinomycetota</taxon>
        <taxon>Actinomycetes</taxon>
        <taxon>Jiangellales</taxon>
        <taxon>Jiangellaceae</taxon>
        <taxon>Jiangella</taxon>
    </lineage>
</organism>
<dbReference type="InterPro" id="IPR014032">
    <property type="entry name" value="Peptidase_A24A_bac"/>
</dbReference>
<dbReference type="InterPro" id="IPR000045">
    <property type="entry name" value="Prepilin_IV_endopep_pep"/>
</dbReference>
<proteinExistence type="inferred from homology"/>
<feature type="transmembrane region" description="Helical" evidence="4">
    <location>
        <begin position="101"/>
        <end position="121"/>
    </location>
</feature>
<dbReference type="EMBL" id="JACHMM010000001">
    <property type="protein sequence ID" value="MBB5789078.1"/>
    <property type="molecule type" value="Genomic_DNA"/>
</dbReference>
<keyword evidence="6" id="KW-0489">Methyltransferase</keyword>
<comment type="similarity">
    <text evidence="1 2">Belongs to the peptidase A24 family.</text>
</comment>
<feature type="transmembrane region" description="Helical" evidence="4">
    <location>
        <begin position="158"/>
        <end position="176"/>
    </location>
</feature>